<dbReference type="KEGG" id="qsa:O6P43_015016"/>
<comment type="pathway">
    <text evidence="3">Protein modification; protein ubiquitination.</text>
</comment>
<dbReference type="GO" id="GO:0016020">
    <property type="term" value="C:membrane"/>
    <property type="evidence" value="ECO:0007669"/>
    <property type="project" value="UniProtKB-SubCell"/>
</dbReference>
<dbReference type="AlphaFoldDB" id="A0AAD7LVZ7"/>
<dbReference type="Pfam" id="PF13947">
    <property type="entry name" value="GUB_WAK_bind"/>
    <property type="match status" value="1"/>
</dbReference>
<evidence type="ECO:0000256" key="11">
    <source>
        <dbReference type="ARBA" id="ARBA00022989"/>
    </source>
</evidence>
<feature type="transmembrane region" description="Helical" evidence="18">
    <location>
        <begin position="245"/>
        <end position="267"/>
    </location>
</feature>
<keyword evidence="12 18" id="KW-0472">Membrane</keyword>
<dbReference type="CDD" id="cd16461">
    <property type="entry name" value="RING-H2_EL5-like"/>
    <property type="match status" value="1"/>
</dbReference>
<comment type="subcellular location">
    <subcellularLocation>
        <location evidence="2">Membrane</location>
        <topology evidence="2">Single-pass membrane protein</topology>
    </subcellularLocation>
</comment>
<evidence type="ECO:0000256" key="3">
    <source>
        <dbReference type="ARBA" id="ARBA00004906"/>
    </source>
</evidence>
<keyword evidence="10" id="KW-0862">Zinc</keyword>
<dbReference type="InterPro" id="IPR025287">
    <property type="entry name" value="WAK_GUB"/>
</dbReference>
<organism evidence="20 21">
    <name type="scientific">Quillaja saponaria</name>
    <name type="common">Soap bark tree</name>
    <dbReference type="NCBI Taxonomy" id="32244"/>
    <lineage>
        <taxon>Eukaryota</taxon>
        <taxon>Viridiplantae</taxon>
        <taxon>Streptophyta</taxon>
        <taxon>Embryophyta</taxon>
        <taxon>Tracheophyta</taxon>
        <taxon>Spermatophyta</taxon>
        <taxon>Magnoliopsida</taxon>
        <taxon>eudicotyledons</taxon>
        <taxon>Gunneridae</taxon>
        <taxon>Pentapetalae</taxon>
        <taxon>rosids</taxon>
        <taxon>fabids</taxon>
        <taxon>Fabales</taxon>
        <taxon>Quillajaceae</taxon>
        <taxon>Quillaja</taxon>
    </lineage>
</organism>
<dbReference type="Gene3D" id="3.30.40.10">
    <property type="entry name" value="Zinc/RING finger domain, C3HC4 (zinc finger)"/>
    <property type="match status" value="1"/>
</dbReference>
<keyword evidence="13" id="KW-0325">Glycoprotein</keyword>
<dbReference type="GO" id="GO:0008270">
    <property type="term" value="F:zinc ion binding"/>
    <property type="evidence" value="ECO:0007669"/>
    <property type="project" value="UniProtKB-KW"/>
</dbReference>
<keyword evidence="9" id="KW-0833">Ubl conjugation pathway</keyword>
<evidence type="ECO:0000256" key="5">
    <source>
        <dbReference type="ARBA" id="ARBA00022692"/>
    </source>
</evidence>
<comment type="catalytic activity">
    <reaction evidence="16">
        <text>L-seryl-[protein] + ATP = O-phospho-L-seryl-[protein] + ADP + H(+)</text>
        <dbReference type="Rhea" id="RHEA:17989"/>
        <dbReference type="Rhea" id="RHEA-COMP:9863"/>
        <dbReference type="Rhea" id="RHEA-COMP:11604"/>
        <dbReference type="ChEBI" id="CHEBI:15378"/>
        <dbReference type="ChEBI" id="CHEBI:29999"/>
        <dbReference type="ChEBI" id="CHEBI:30616"/>
        <dbReference type="ChEBI" id="CHEBI:83421"/>
        <dbReference type="ChEBI" id="CHEBI:456216"/>
        <dbReference type="EC" id="2.7.11.1"/>
    </reaction>
</comment>
<evidence type="ECO:0000256" key="13">
    <source>
        <dbReference type="ARBA" id="ARBA00023180"/>
    </source>
</evidence>
<evidence type="ECO:0000313" key="20">
    <source>
        <dbReference type="EMBL" id="KAJ7965363.1"/>
    </source>
</evidence>
<evidence type="ECO:0000256" key="2">
    <source>
        <dbReference type="ARBA" id="ARBA00004167"/>
    </source>
</evidence>
<reference evidence="20" key="1">
    <citation type="journal article" date="2023" name="Science">
        <title>Elucidation of the pathway for biosynthesis of saponin adjuvants from the soapbark tree.</title>
        <authorList>
            <person name="Reed J."/>
            <person name="Orme A."/>
            <person name="El-Demerdash A."/>
            <person name="Owen C."/>
            <person name="Martin L.B.B."/>
            <person name="Misra R.C."/>
            <person name="Kikuchi S."/>
            <person name="Rejzek M."/>
            <person name="Martin A.C."/>
            <person name="Harkess A."/>
            <person name="Leebens-Mack J."/>
            <person name="Louveau T."/>
            <person name="Stephenson M.J."/>
            <person name="Osbourn A."/>
        </authorList>
    </citation>
    <scope>NUCLEOTIDE SEQUENCE</scope>
    <source>
        <strain evidence="20">S10</strain>
    </source>
</reference>
<comment type="catalytic activity">
    <reaction evidence="1">
        <text>S-ubiquitinyl-[E2 ubiquitin-conjugating enzyme]-L-cysteine + [acceptor protein]-L-lysine = [E2 ubiquitin-conjugating enzyme]-L-cysteine + N(6)-ubiquitinyl-[acceptor protein]-L-lysine.</text>
        <dbReference type="EC" id="2.3.2.27"/>
    </reaction>
</comment>
<sequence>MKPTCILQKTMNILIVILSFFFLFPLLHLVASIESCLNAVCQIEAPVVRFPFWIQSQQPKICGFPGFSVSCNSEGQTLLKLPYSGEFTIQEIDYSLQQLWINDPHNCLPKRILSFNLSGSPFDGIYFQDFTFFNCSLEYLKYRYNPIDCLSGSEYTVYATSNRNAFMYLSSVCNLVKTVKIPVGLPDYEPELSWDIGNDLRLSWDTPSCGKCELHGGRCGYKSNSSQGIGCCSVPQNGIPRSARYAITVGLGVPAVLCFIVVLCCLCGKIKYYSSRHDPIADFRTTVAPQPIVVGGLDVSTIESYPKLVLGESRRLPNPDDNTCSICLSEYKPKETLKSIPECQHCFHADCIDEWLLVNASCPICRKSPQKLPAVDVP</sequence>
<gene>
    <name evidence="20" type="ORF">O6P43_015016</name>
</gene>
<evidence type="ECO:0000256" key="18">
    <source>
        <dbReference type="SAM" id="Phobius"/>
    </source>
</evidence>
<dbReference type="Pfam" id="PF14380">
    <property type="entry name" value="WAK_assoc"/>
    <property type="match status" value="1"/>
</dbReference>
<evidence type="ECO:0000256" key="14">
    <source>
        <dbReference type="ARBA" id="ARBA00024209"/>
    </source>
</evidence>
<dbReference type="InterPro" id="IPR032872">
    <property type="entry name" value="WAK_assoc_C"/>
</dbReference>
<evidence type="ECO:0000256" key="9">
    <source>
        <dbReference type="ARBA" id="ARBA00022786"/>
    </source>
</evidence>
<dbReference type="PROSITE" id="PS50089">
    <property type="entry name" value="ZF_RING_2"/>
    <property type="match status" value="1"/>
</dbReference>
<evidence type="ECO:0000256" key="17">
    <source>
        <dbReference type="PROSITE-ProRule" id="PRU00175"/>
    </source>
</evidence>
<accession>A0AAD7LVZ7</accession>
<dbReference type="GO" id="GO:0004674">
    <property type="term" value="F:protein serine/threonine kinase activity"/>
    <property type="evidence" value="ECO:0007669"/>
    <property type="project" value="UniProtKB-EC"/>
</dbReference>
<dbReference type="InterPro" id="IPR046948">
    <property type="entry name" value="ATL20-22-like"/>
</dbReference>
<evidence type="ECO:0000256" key="16">
    <source>
        <dbReference type="ARBA" id="ARBA00048679"/>
    </source>
</evidence>
<evidence type="ECO:0000256" key="4">
    <source>
        <dbReference type="ARBA" id="ARBA00022679"/>
    </source>
</evidence>
<dbReference type="Proteomes" id="UP001163823">
    <property type="component" value="Chromosome 6"/>
</dbReference>
<feature type="domain" description="RING-type" evidence="19">
    <location>
        <begin position="324"/>
        <end position="366"/>
    </location>
</feature>
<dbReference type="SMART" id="SM00184">
    <property type="entry name" value="RING"/>
    <property type="match status" value="1"/>
</dbReference>
<keyword evidence="11 18" id="KW-1133">Transmembrane helix</keyword>
<dbReference type="SUPFAM" id="SSF57850">
    <property type="entry name" value="RING/U-box"/>
    <property type="match status" value="1"/>
</dbReference>
<evidence type="ECO:0000256" key="6">
    <source>
        <dbReference type="ARBA" id="ARBA00022723"/>
    </source>
</evidence>
<evidence type="ECO:0000256" key="8">
    <source>
        <dbReference type="ARBA" id="ARBA00022771"/>
    </source>
</evidence>
<dbReference type="PANTHER" id="PTHR46279">
    <property type="entry name" value="RING/U-BOX SUPERFAMILY PROTEIN"/>
    <property type="match status" value="1"/>
</dbReference>
<keyword evidence="4" id="KW-0808">Transferase</keyword>
<comment type="similarity">
    <text evidence="14">Belongs to the RING-type zinc finger family. ATL subfamily.</text>
</comment>
<evidence type="ECO:0000256" key="15">
    <source>
        <dbReference type="ARBA" id="ARBA00047899"/>
    </source>
</evidence>
<keyword evidence="8 17" id="KW-0863">Zinc-finger</keyword>
<protein>
    <submittedName>
        <fullName evidence="20">Ring finger protein</fullName>
    </submittedName>
</protein>
<name>A0AAD7LVZ7_QUISA</name>
<dbReference type="GO" id="GO:0061630">
    <property type="term" value="F:ubiquitin protein ligase activity"/>
    <property type="evidence" value="ECO:0007669"/>
    <property type="project" value="UniProtKB-EC"/>
</dbReference>
<dbReference type="GO" id="GO:0030247">
    <property type="term" value="F:polysaccharide binding"/>
    <property type="evidence" value="ECO:0007669"/>
    <property type="project" value="InterPro"/>
</dbReference>
<comment type="catalytic activity">
    <reaction evidence="15">
        <text>L-threonyl-[protein] + ATP = O-phospho-L-threonyl-[protein] + ADP + H(+)</text>
        <dbReference type="Rhea" id="RHEA:46608"/>
        <dbReference type="Rhea" id="RHEA-COMP:11060"/>
        <dbReference type="Rhea" id="RHEA-COMP:11605"/>
        <dbReference type="ChEBI" id="CHEBI:15378"/>
        <dbReference type="ChEBI" id="CHEBI:30013"/>
        <dbReference type="ChEBI" id="CHEBI:30616"/>
        <dbReference type="ChEBI" id="CHEBI:61977"/>
        <dbReference type="ChEBI" id="CHEBI:456216"/>
        <dbReference type="EC" id="2.7.11.1"/>
    </reaction>
</comment>
<keyword evidence="21" id="KW-1185">Reference proteome</keyword>
<dbReference type="EMBL" id="JARAOO010000006">
    <property type="protein sequence ID" value="KAJ7965363.1"/>
    <property type="molecule type" value="Genomic_DNA"/>
</dbReference>
<dbReference type="InterPro" id="IPR001841">
    <property type="entry name" value="Znf_RING"/>
</dbReference>
<evidence type="ECO:0000259" key="19">
    <source>
        <dbReference type="PROSITE" id="PS50089"/>
    </source>
</evidence>
<dbReference type="Pfam" id="PF13639">
    <property type="entry name" value="zf-RING_2"/>
    <property type="match status" value="1"/>
</dbReference>
<dbReference type="InterPro" id="IPR013083">
    <property type="entry name" value="Znf_RING/FYVE/PHD"/>
</dbReference>
<dbReference type="PANTHER" id="PTHR46279:SF10">
    <property type="entry name" value="RING-TYPE E3 UBIQUITIN TRANSFERASE"/>
    <property type="match status" value="1"/>
</dbReference>
<evidence type="ECO:0000256" key="12">
    <source>
        <dbReference type="ARBA" id="ARBA00023136"/>
    </source>
</evidence>
<evidence type="ECO:0000256" key="1">
    <source>
        <dbReference type="ARBA" id="ARBA00000900"/>
    </source>
</evidence>
<keyword evidence="7" id="KW-0732">Signal</keyword>
<proteinExistence type="inferred from homology"/>
<keyword evidence="5 18" id="KW-0812">Transmembrane</keyword>
<keyword evidence="6" id="KW-0479">Metal-binding</keyword>
<comment type="caution">
    <text evidence="20">The sequence shown here is derived from an EMBL/GenBank/DDBJ whole genome shotgun (WGS) entry which is preliminary data.</text>
</comment>
<evidence type="ECO:0000256" key="10">
    <source>
        <dbReference type="ARBA" id="ARBA00022833"/>
    </source>
</evidence>
<evidence type="ECO:0000313" key="21">
    <source>
        <dbReference type="Proteomes" id="UP001163823"/>
    </source>
</evidence>
<evidence type="ECO:0000256" key="7">
    <source>
        <dbReference type="ARBA" id="ARBA00022729"/>
    </source>
</evidence>